<evidence type="ECO:0000256" key="4">
    <source>
        <dbReference type="ARBA" id="ARBA00022490"/>
    </source>
</evidence>
<evidence type="ECO:0000256" key="12">
    <source>
        <dbReference type="ARBA" id="ARBA00022955"/>
    </source>
</evidence>
<comment type="caution">
    <text evidence="18">The sequence shown here is derived from an EMBL/GenBank/DDBJ whole genome shotgun (WGS) entry which is preliminary data.</text>
</comment>
<accession>A0ABR1GBM5</accession>
<evidence type="ECO:0000256" key="1">
    <source>
        <dbReference type="ARBA" id="ARBA00004514"/>
    </source>
</evidence>
<keyword evidence="9 18" id="KW-0418">Kinase</keyword>
<name>A0ABR1GBM5_AURAN</name>
<proteinExistence type="predicted"/>
<keyword evidence="12" id="KW-0752">Steroid biosynthesis</keyword>
<evidence type="ECO:0000256" key="11">
    <source>
        <dbReference type="ARBA" id="ARBA00022840"/>
    </source>
</evidence>
<evidence type="ECO:0000256" key="6">
    <source>
        <dbReference type="ARBA" id="ARBA00022548"/>
    </source>
</evidence>
<evidence type="ECO:0000256" key="2">
    <source>
        <dbReference type="ARBA" id="ARBA00005017"/>
    </source>
</evidence>
<evidence type="ECO:0000256" key="16">
    <source>
        <dbReference type="ARBA" id="ARBA00023221"/>
    </source>
</evidence>
<evidence type="ECO:0000256" key="10">
    <source>
        <dbReference type="ARBA" id="ARBA00022778"/>
    </source>
</evidence>
<dbReference type="EC" id="2.7.4.2" evidence="3"/>
<dbReference type="PANTHER" id="PTHR13101">
    <property type="entry name" value="PHOSPHOMEVALONATE KINASE"/>
    <property type="match status" value="1"/>
</dbReference>
<dbReference type="GO" id="GO:0016301">
    <property type="term" value="F:kinase activity"/>
    <property type="evidence" value="ECO:0007669"/>
    <property type="project" value="UniProtKB-KW"/>
</dbReference>
<keyword evidence="6" id="KW-0153">Cholesterol metabolism</keyword>
<sequence length="234" mass="25350">MAVRPAAALGATAALGFSYWLYRRLCAKTDASEAVVHLAVVFSGKRKSGKDYCSDKLLALVGESIAEIGSVSAPLKRAYAEEHGLDYAELLTASAYKEKHRKPMIAWGEARRHADPGFFARKVLDAATRPVLIVSDARRPGDVDFFLRRVKTVVRVRVSASEATRAARGWAFAAGVDDAESECGLDDYAPWEFVVANDPGNGAAVDVQLRRIATLCRDAQRAAVAAYHAAPRRS</sequence>
<keyword evidence="8" id="KW-0547">Nucleotide-binding</keyword>
<keyword evidence="4" id="KW-0963">Cytoplasm</keyword>
<reference evidence="18 19" key="1">
    <citation type="submission" date="2024-03" db="EMBL/GenBank/DDBJ databases">
        <title>Aureococcus anophagefferens CCMP1851 and Kratosvirus quantuckense: Draft genome of a second virus-susceptible host strain in the model system.</title>
        <authorList>
            <person name="Chase E."/>
            <person name="Truchon A.R."/>
            <person name="Schepens W."/>
            <person name="Wilhelm S.W."/>
        </authorList>
    </citation>
    <scope>NUCLEOTIDE SEQUENCE [LARGE SCALE GENOMIC DNA]</scope>
    <source>
        <strain evidence="18 19">CCMP1851</strain>
    </source>
</reference>
<dbReference type="EMBL" id="JBBJCI010000035">
    <property type="protein sequence ID" value="KAK7253384.1"/>
    <property type="molecule type" value="Genomic_DNA"/>
</dbReference>
<keyword evidence="19" id="KW-1185">Reference proteome</keyword>
<keyword evidence="11" id="KW-0067">ATP-binding</keyword>
<evidence type="ECO:0000256" key="15">
    <source>
        <dbReference type="ARBA" id="ARBA00023166"/>
    </source>
</evidence>
<organism evidence="18 19">
    <name type="scientific">Aureococcus anophagefferens</name>
    <name type="common">Harmful bloom alga</name>
    <dbReference type="NCBI Taxonomy" id="44056"/>
    <lineage>
        <taxon>Eukaryota</taxon>
        <taxon>Sar</taxon>
        <taxon>Stramenopiles</taxon>
        <taxon>Ochrophyta</taxon>
        <taxon>Pelagophyceae</taxon>
        <taxon>Pelagomonadales</taxon>
        <taxon>Pelagomonadaceae</taxon>
        <taxon>Aureococcus</taxon>
    </lineage>
</organism>
<protein>
    <recommendedName>
        <fullName evidence="17">Phosphomevalonate kinase</fullName>
        <ecNumber evidence="3">2.7.4.2</ecNumber>
    </recommendedName>
</protein>
<dbReference type="Proteomes" id="UP001363151">
    <property type="component" value="Unassembled WGS sequence"/>
</dbReference>
<keyword evidence="13" id="KW-0756">Sterol biosynthesis</keyword>
<keyword evidence="15" id="KW-1207">Sterol metabolism</keyword>
<keyword evidence="5" id="KW-0444">Lipid biosynthesis</keyword>
<evidence type="ECO:0000256" key="14">
    <source>
        <dbReference type="ARBA" id="ARBA00023098"/>
    </source>
</evidence>
<dbReference type="Gene3D" id="3.40.50.300">
    <property type="entry name" value="P-loop containing nucleotide triphosphate hydrolases"/>
    <property type="match status" value="1"/>
</dbReference>
<evidence type="ECO:0000256" key="3">
    <source>
        <dbReference type="ARBA" id="ARBA00012958"/>
    </source>
</evidence>
<evidence type="ECO:0000256" key="5">
    <source>
        <dbReference type="ARBA" id="ARBA00022516"/>
    </source>
</evidence>
<keyword evidence="7" id="KW-0808">Transferase</keyword>
<dbReference type="InterPro" id="IPR005919">
    <property type="entry name" value="Pmev_kin_anim"/>
</dbReference>
<evidence type="ECO:0000256" key="17">
    <source>
        <dbReference type="ARBA" id="ARBA00034549"/>
    </source>
</evidence>
<dbReference type="InterPro" id="IPR027417">
    <property type="entry name" value="P-loop_NTPase"/>
</dbReference>
<evidence type="ECO:0000313" key="19">
    <source>
        <dbReference type="Proteomes" id="UP001363151"/>
    </source>
</evidence>
<comment type="pathway">
    <text evidence="2">Isoprenoid biosynthesis; isopentenyl diphosphate biosynthesis via mevalonate pathway; isopentenyl diphosphate from (R)-mevalonate: step 2/3.</text>
</comment>
<keyword evidence="10" id="KW-0152">Cholesterol biosynthesis</keyword>
<gene>
    <name evidence="18" type="primary">pmvk</name>
    <name evidence="18" type="ORF">SO694_00001623</name>
</gene>
<evidence type="ECO:0000256" key="7">
    <source>
        <dbReference type="ARBA" id="ARBA00022679"/>
    </source>
</evidence>
<keyword evidence="14" id="KW-0443">Lipid metabolism</keyword>
<evidence type="ECO:0000256" key="13">
    <source>
        <dbReference type="ARBA" id="ARBA00023011"/>
    </source>
</evidence>
<comment type="subcellular location">
    <subcellularLocation>
        <location evidence="1">Cytoplasm</location>
        <location evidence="1">Cytosol</location>
    </subcellularLocation>
</comment>
<dbReference type="PANTHER" id="PTHR13101:SF1">
    <property type="entry name" value="PHOSPHOMEVALONATE KINASE"/>
    <property type="match status" value="1"/>
</dbReference>
<evidence type="ECO:0000256" key="8">
    <source>
        <dbReference type="ARBA" id="ARBA00022741"/>
    </source>
</evidence>
<dbReference type="Pfam" id="PF04275">
    <property type="entry name" value="P-mevalo_kinase"/>
    <property type="match status" value="1"/>
</dbReference>
<evidence type="ECO:0000256" key="9">
    <source>
        <dbReference type="ARBA" id="ARBA00022777"/>
    </source>
</evidence>
<keyword evidence="16" id="KW-0753">Steroid metabolism</keyword>
<evidence type="ECO:0000313" key="18">
    <source>
        <dbReference type="EMBL" id="KAK7253384.1"/>
    </source>
</evidence>